<reference evidence="2" key="2">
    <citation type="submission" date="2020-11" db="EMBL/GenBank/DDBJ databases">
        <authorList>
            <person name="McCartney M.A."/>
            <person name="Auch B."/>
            <person name="Kono T."/>
            <person name="Mallez S."/>
            <person name="Becker A."/>
            <person name="Gohl D.M."/>
            <person name="Silverstein K.A.T."/>
            <person name="Koren S."/>
            <person name="Bechman K.B."/>
            <person name="Herman A."/>
            <person name="Abrahante J.E."/>
            <person name="Garbe J."/>
        </authorList>
    </citation>
    <scope>NUCLEOTIDE SEQUENCE</scope>
    <source>
        <strain evidence="2">Duluth1</strain>
        <tissue evidence="2">Whole animal</tissue>
    </source>
</reference>
<organism evidence="2 3">
    <name type="scientific">Dreissena polymorpha</name>
    <name type="common">Zebra mussel</name>
    <name type="synonym">Mytilus polymorpha</name>
    <dbReference type="NCBI Taxonomy" id="45954"/>
    <lineage>
        <taxon>Eukaryota</taxon>
        <taxon>Metazoa</taxon>
        <taxon>Spiralia</taxon>
        <taxon>Lophotrochozoa</taxon>
        <taxon>Mollusca</taxon>
        <taxon>Bivalvia</taxon>
        <taxon>Autobranchia</taxon>
        <taxon>Heteroconchia</taxon>
        <taxon>Euheterodonta</taxon>
        <taxon>Imparidentia</taxon>
        <taxon>Neoheterodontei</taxon>
        <taxon>Myida</taxon>
        <taxon>Dreissenoidea</taxon>
        <taxon>Dreissenidae</taxon>
        <taxon>Dreissena</taxon>
    </lineage>
</organism>
<dbReference type="EMBL" id="JAIWYP010000015">
    <property type="protein sequence ID" value="KAH3704195.1"/>
    <property type="molecule type" value="Genomic_DNA"/>
</dbReference>
<feature type="region of interest" description="Disordered" evidence="1">
    <location>
        <begin position="1"/>
        <end position="48"/>
    </location>
</feature>
<gene>
    <name evidence="2" type="ORF">DPMN_079251</name>
</gene>
<evidence type="ECO:0000256" key="1">
    <source>
        <dbReference type="SAM" id="MobiDB-lite"/>
    </source>
</evidence>
<reference evidence="2" key="1">
    <citation type="journal article" date="2019" name="bioRxiv">
        <title>The Genome of the Zebra Mussel, Dreissena polymorpha: A Resource for Invasive Species Research.</title>
        <authorList>
            <person name="McCartney M.A."/>
            <person name="Auch B."/>
            <person name="Kono T."/>
            <person name="Mallez S."/>
            <person name="Zhang Y."/>
            <person name="Obille A."/>
            <person name="Becker A."/>
            <person name="Abrahante J.E."/>
            <person name="Garbe J."/>
            <person name="Badalamenti J.P."/>
            <person name="Herman A."/>
            <person name="Mangelson H."/>
            <person name="Liachko I."/>
            <person name="Sullivan S."/>
            <person name="Sone E.D."/>
            <person name="Koren S."/>
            <person name="Silverstein K.A.T."/>
            <person name="Beckman K.B."/>
            <person name="Gohl D.M."/>
        </authorList>
    </citation>
    <scope>NUCLEOTIDE SEQUENCE</scope>
    <source>
        <strain evidence="2">Duluth1</strain>
        <tissue evidence="2">Whole animal</tissue>
    </source>
</reference>
<sequence>MKHNDGDDEENEDDDEDDDDENSDDDNYDEEEEELSDADDDSLDDPFEKEIRERYEKWKVEVCLKEREKEVLKMTTVHCGKESDG</sequence>
<feature type="compositionally biased region" description="Acidic residues" evidence="1">
    <location>
        <begin position="1"/>
        <end position="45"/>
    </location>
</feature>
<dbReference type="AlphaFoldDB" id="A0A9D3YSS1"/>
<protein>
    <submittedName>
        <fullName evidence="2">Uncharacterized protein</fullName>
    </submittedName>
</protein>
<evidence type="ECO:0000313" key="3">
    <source>
        <dbReference type="Proteomes" id="UP000828390"/>
    </source>
</evidence>
<dbReference type="Proteomes" id="UP000828390">
    <property type="component" value="Unassembled WGS sequence"/>
</dbReference>
<name>A0A9D3YSS1_DREPO</name>
<proteinExistence type="predicted"/>
<keyword evidence="3" id="KW-1185">Reference proteome</keyword>
<accession>A0A9D3YSS1</accession>
<evidence type="ECO:0000313" key="2">
    <source>
        <dbReference type="EMBL" id="KAH3704195.1"/>
    </source>
</evidence>
<comment type="caution">
    <text evidence="2">The sequence shown here is derived from an EMBL/GenBank/DDBJ whole genome shotgun (WGS) entry which is preliminary data.</text>
</comment>